<accession>A0A0E9SE56</accession>
<reference evidence="1" key="1">
    <citation type="submission" date="2014-11" db="EMBL/GenBank/DDBJ databases">
        <authorList>
            <person name="Amaro Gonzalez C."/>
        </authorList>
    </citation>
    <scope>NUCLEOTIDE SEQUENCE</scope>
</reference>
<evidence type="ECO:0000313" key="1">
    <source>
        <dbReference type="EMBL" id="JAH38965.1"/>
    </source>
</evidence>
<dbReference type="EMBL" id="GBXM01069612">
    <property type="protein sequence ID" value="JAH38965.1"/>
    <property type="molecule type" value="Transcribed_RNA"/>
</dbReference>
<reference evidence="1" key="2">
    <citation type="journal article" date="2015" name="Fish Shellfish Immunol.">
        <title>Early steps in the European eel (Anguilla anguilla)-Vibrio vulnificus interaction in the gills: Role of the RtxA13 toxin.</title>
        <authorList>
            <person name="Callol A."/>
            <person name="Pajuelo D."/>
            <person name="Ebbesson L."/>
            <person name="Teles M."/>
            <person name="MacKenzie S."/>
            <person name="Amaro C."/>
        </authorList>
    </citation>
    <scope>NUCLEOTIDE SEQUENCE</scope>
</reference>
<organism evidence="1">
    <name type="scientific">Anguilla anguilla</name>
    <name type="common">European freshwater eel</name>
    <name type="synonym">Muraena anguilla</name>
    <dbReference type="NCBI Taxonomy" id="7936"/>
    <lineage>
        <taxon>Eukaryota</taxon>
        <taxon>Metazoa</taxon>
        <taxon>Chordata</taxon>
        <taxon>Craniata</taxon>
        <taxon>Vertebrata</taxon>
        <taxon>Euteleostomi</taxon>
        <taxon>Actinopterygii</taxon>
        <taxon>Neopterygii</taxon>
        <taxon>Teleostei</taxon>
        <taxon>Anguilliformes</taxon>
        <taxon>Anguillidae</taxon>
        <taxon>Anguilla</taxon>
    </lineage>
</organism>
<dbReference type="AlphaFoldDB" id="A0A0E9SE56"/>
<protein>
    <submittedName>
        <fullName evidence="1">Uncharacterized protein</fullName>
    </submittedName>
</protein>
<sequence length="34" mass="4006">MIPIKTDVDSFSFFTLWHYLSHSAYCSVAVWEHS</sequence>
<name>A0A0E9SE56_ANGAN</name>
<proteinExistence type="predicted"/>